<evidence type="ECO:0000256" key="7">
    <source>
        <dbReference type="ARBA" id="ARBA00047899"/>
    </source>
</evidence>
<protein>
    <recommendedName>
        <fullName evidence="1">non-specific serine/threonine protein kinase</fullName>
        <ecNumber evidence="1">2.7.11.1</ecNumber>
    </recommendedName>
</protein>
<dbReference type="PROSITE" id="PS00108">
    <property type="entry name" value="PROTEIN_KINASE_ST"/>
    <property type="match status" value="1"/>
</dbReference>
<dbReference type="SUPFAM" id="SSF56112">
    <property type="entry name" value="Protein kinase-like (PK-like)"/>
    <property type="match status" value="1"/>
</dbReference>
<sequence length="332" mass="37211">MAFQPGDKLNNGKYTIDRELGKGRFGVTYLAKDAKDQKWVIKTLSDDLLNQLTQPEIDRLQEKFYQEAVNLARCKHPHIVQIKEIFREGRLVCLVMEYIPGKDLGKLTTKIWSEAEILPYIRQIGEALQVVHKNELVHRDIKPDNIMIRDGKSEAVLIDFGLAKGFDNPLTTVNATTVDGFAPMELYDVNAERGAYTDVYSLAATLYFLLTKEVPPSAEKRSRNKAKLVPPKQINSQISDKVDEAIREGMRLAPEERPQTMQEWLNLLGLKSAKVNLPNWNTLEWIAAMGAIAAVLGVIVAILAWLRPNSPPTENSPSPSSPVQVTPNKLGD</sequence>
<proteinExistence type="predicted"/>
<evidence type="ECO:0000256" key="8">
    <source>
        <dbReference type="ARBA" id="ARBA00048679"/>
    </source>
</evidence>
<dbReference type="Gene3D" id="1.10.510.10">
    <property type="entry name" value="Transferase(Phosphotransferase) domain 1"/>
    <property type="match status" value="1"/>
</dbReference>
<feature type="compositionally biased region" description="Polar residues" evidence="10">
    <location>
        <begin position="323"/>
        <end position="332"/>
    </location>
</feature>
<dbReference type="Proteomes" id="UP001576774">
    <property type="component" value="Unassembled WGS sequence"/>
</dbReference>
<organism evidence="13 14">
    <name type="scientific">Floridaenema aerugineum BLCC-F46</name>
    <dbReference type="NCBI Taxonomy" id="3153654"/>
    <lineage>
        <taxon>Bacteria</taxon>
        <taxon>Bacillati</taxon>
        <taxon>Cyanobacteriota</taxon>
        <taxon>Cyanophyceae</taxon>
        <taxon>Oscillatoriophycideae</taxon>
        <taxon>Aerosakkonematales</taxon>
        <taxon>Aerosakkonemataceae</taxon>
        <taxon>Floridanema</taxon>
        <taxon>Floridanema aerugineum</taxon>
    </lineage>
</organism>
<dbReference type="EC" id="2.7.11.1" evidence="1"/>
<dbReference type="InterPro" id="IPR011009">
    <property type="entry name" value="Kinase-like_dom_sf"/>
</dbReference>
<evidence type="ECO:0000256" key="10">
    <source>
        <dbReference type="SAM" id="MobiDB-lite"/>
    </source>
</evidence>
<dbReference type="CDD" id="cd14014">
    <property type="entry name" value="STKc_PknB_like"/>
    <property type="match status" value="1"/>
</dbReference>
<keyword evidence="4 9" id="KW-0547">Nucleotide-binding</keyword>
<evidence type="ECO:0000256" key="2">
    <source>
        <dbReference type="ARBA" id="ARBA00022527"/>
    </source>
</evidence>
<dbReference type="GO" id="GO:0004674">
    <property type="term" value="F:protein serine/threonine kinase activity"/>
    <property type="evidence" value="ECO:0007669"/>
    <property type="project" value="UniProtKB-KW"/>
</dbReference>
<dbReference type="Pfam" id="PF00069">
    <property type="entry name" value="Pkinase"/>
    <property type="match status" value="1"/>
</dbReference>
<comment type="catalytic activity">
    <reaction evidence="7">
        <text>L-threonyl-[protein] + ATP = O-phospho-L-threonyl-[protein] + ADP + H(+)</text>
        <dbReference type="Rhea" id="RHEA:46608"/>
        <dbReference type="Rhea" id="RHEA-COMP:11060"/>
        <dbReference type="Rhea" id="RHEA-COMP:11605"/>
        <dbReference type="ChEBI" id="CHEBI:15378"/>
        <dbReference type="ChEBI" id="CHEBI:30013"/>
        <dbReference type="ChEBI" id="CHEBI:30616"/>
        <dbReference type="ChEBI" id="CHEBI:61977"/>
        <dbReference type="ChEBI" id="CHEBI:456216"/>
        <dbReference type="EC" id="2.7.11.1"/>
    </reaction>
</comment>
<comment type="catalytic activity">
    <reaction evidence="8">
        <text>L-seryl-[protein] + ATP = O-phospho-L-seryl-[protein] + ADP + H(+)</text>
        <dbReference type="Rhea" id="RHEA:17989"/>
        <dbReference type="Rhea" id="RHEA-COMP:9863"/>
        <dbReference type="Rhea" id="RHEA-COMP:11604"/>
        <dbReference type="ChEBI" id="CHEBI:15378"/>
        <dbReference type="ChEBI" id="CHEBI:29999"/>
        <dbReference type="ChEBI" id="CHEBI:30616"/>
        <dbReference type="ChEBI" id="CHEBI:83421"/>
        <dbReference type="ChEBI" id="CHEBI:456216"/>
        <dbReference type="EC" id="2.7.11.1"/>
    </reaction>
</comment>
<evidence type="ECO:0000256" key="1">
    <source>
        <dbReference type="ARBA" id="ARBA00012513"/>
    </source>
</evidence>
<feature type="domain" description="Protein kinase" evidence="12">
    <location>
        <begin position="14"/>
        <end position="286"/>
    </location>
</feature>
<feature type="binding site" evidence="9">
    <location>
        <position position="42"/>
    </location>
    <ligand>
        <name>ATP</name>
        <dbReference type="ChEBI" id="CHEBI:30616"/>
    </ligand>
</feature>
<comment type="caution">
    <text evidence="13">The sequence shown here is derived from an EMBL/GenBank/DDBJ whole genome shotgun (WGS) entry which is preliminary data.</text>
</comment>
<dbReference type="EMBL" id="JBHFNQ010000062">
    <property type="protein sequence ID" value="MFB2876768.1"/>
    <property type="molecule type" value="Genomic_DNA"/>
</dbReference>
<evidence type="ECO:0000313" key="13">
    <source>
        <dbReference type="EMBL" id="MFB2876768.1"/>
    </source>
</evidence>
<dbReference type="InterPro" id="IPR008271">
    <property type="entry name" value="Ser/Thr_kinase_AS"/>
</dbReference>
<dbReference type="RefSeq" id="WP_413269890.1">
    <property type="nucleotide sequence ID" value="NZ_JBHFNQ010000062.1"/>
</dbReference>
<reference evidence="13 14" key="1">
    <citation type="submission" date="2024-09" db="EMBL/GenBank/DDBJ databases">
        <title>Floridaenema gen nov. (Aerosakkonemataceae, Aerosakkonematales ord. nov., Cyanobacteria) from benthic tropical and subtropical fresh waters, with the description of four new species.</title>
        <authorList>
            <person name="Moretto J.A."/>
            <person name="Berthold D.E."/>
            <person name="Lefler F.W."/>
            <person name="Huang I.-S."/>
            <person name="Laughinghouse H. IV."/>
        </authorList>
    </citation>
    <scope>NUCLEOTIDE SEQUENCE [LARGE SCALE GENOMIC DNA]</scope>
    <source>
        <strain evidence="13 14">BLCC-F46</strain>
    </source>
</reference>
<keyword evidence="2 13" id="KW-0723">Serine/threonine-protein kinase</keyword>
<keyword evidence="5 13" id="KW-0418">Kinase</keyword>
<keyword evidence="14" id="KW-1185">Reference proteome</keyword>
<keyword evidence="11" id="KW-0472">Membrane</keyword>
<evidence type="ECO:0000313" key="14">
    <source>
        <dbReference type="Proteomes" id="UP001576774"/>
    </source>
</evidence>
<dbReference type="InterPro" id="IPR000719">
    <property type="entry name" value="Prot_kinase_dom"/>
</dbReference>
<evidence type="ECO:0000256" key="4">
    <source>
        <dbReference type="ARBA" id="ARBA00022741"/>
    </source>
</evidence>
<feature type="region of interest" description="Disordered" evidence="10">
    <location>
        <begin position="311"/>
        <end position="332"/>
    </location>
</feature>
<evidence type="ECO:0000256" key="11">
    <source>
        <dbReference type="SAM" id="Phobius"/>
    </source>
</evidence>
<dbReference type="PROSITE" id="PS50011">
    <property type="entry name" value="PROTEIN_KINASE_DOM"/>
    <property type="match status" value="1"/>
</dbReference>
<keyword evidence="11" id="KW-1133">Transmembrane helix</keyword>
<accession>A0ABV4X1W1</accession>
<evidence type="ECO:0000259" key="12">
    <source>
        <dbReference type="PROSITE" id="PS50011"/>
    </source>
</evidence>
<evidence type="ECO:0000256" key="6">
    <source>
        <dbReference type="ARBA" id="ARBA00022840"/>
    </source>
</evidence>
<keyword evidence="6 9" id="KW-0067">ATP-binding</keyword>
<dbReference type="InterPro" id="IPR017441">
    <property type="entry name" value="Protein_kinase_ATP_BS"/>
</dbReference>
<dbReference type="PANTHER" id="PTHR24363:SF0">
    <property type="entry name" value="SERINE_THREONINE KINASE LIKE DOMAIN CONTAINING 1"/>
    <property type="match status" value="1"/>
</dbReference>
<feature type="transmembrane region" description="Helical" evidence="11">
    <location>
        <begin position="285"/>
        <end position="306"/>
    </location>
</feature>
<evidence type="ECO:0000256" key="9">
    <source>
        <dbReference type="PROSITE-ProRule" id="PRU10141"/>
    </source>
</evidence>
<dbReference type="PANTHER" id="PTHR24363">
    <property type="entry name" value="SERINE/THREONINE PROTEIN KINASE"/>
    <property type="match status" value="1"/>
</dbReference>
<keyword evidence="3" id="KW-0808">Transferase</keyword>
<feature type="compositionally biased region" description="Low complexity" evidence="10">
    <location>
        <begin position="312"/>
        <end position="322"/>
    </location>
</feature>
<keyword evidence="11" id="KW-0812">Transmembrane</keyword>
<evidence type="ECO:0000256" key="3">
    <source>
        <dbReference type="ARBA" id="ARBA00022679"/>
    </source>
</evidence>
<dbReference type="SMART" id="SM00220">
    <property type="entry name" value="S_TKc"/>
    <property type="match status" value="1"/>
</dbReference>
<dbReference type="PROSITE" id="PS00107">
    <property type="entry name" value="PROTEIN_KINASE_ATP"/>
    <property type="match status" value="1"/>
</dbReference>
<gene>
    <name evidence="13" type="ORF">ACE1CC_07725</name>
</gene>
<name>A0ABV4X1W1_9CYAN</name>
<evidence type="ECO:0000256" key="5">
    <source>
        <dbReference type="ARBA" id="ARBA00022777"/>
    </source>
</evidence>